<name>A0A4D6XRB6_9GAMM</name>
<dbReference type="Proteomes" id="UP000298759">
    <property type="component" value="Chromosome"/>
</dbReference>
<organism evidence="1 2">
    <name type="scientific">Buchnera aphidicola</name>
    <name type="common">Aphis helianthi</name>
    <dbReference type="NCBI Taxonomy" id="2315802"/>
    <lineage>
        <taxon>Bacteria</taxon>
        <taxon>Pseudomonadati</taxon>
        <taxon>Pseudomonadota</taxon>
        <taxon>Gammaproteobacteria</taxon>
        <taxon>Enterobacterales</taxon>
        <taxon>Erwiniaceae</taxon>
        <taxon>Buchnera</taxon>
    </lineage>
</organism>
<dbReference type="AlphaFoldDB" id="A0A4D6XRB6"/>
<accession>A0A4D6XRB6</accession>
<gene>
    <name evidence="1" type="ORF">D9V62_02930</name>
</gene>
<protein>
    <submittedName>
        <fullName evidence="1">Uncharacterized protein</fullName>
    </submittedName>
</protein>
<evidence type="ECO:0000313" key="1">
    <source>
        <dbReference type="EMBL" id="QCI17368.1"/>
    </source>
</evidence>
<sequence length="59" mass="7265">MIFYCSYKWIILACLLVSFQGKFKKNIEKNVIHKTIFEKKIKNYQKKNNFFFINLKKIQ</sequence>
<dbReference type="RefSeq" id="WP_158340299.1">
    <property type="nucleotide sequence ID" value="NZ_CP034894.1"/>
</dbReference>
<reference evidence="1 2" key="1">
    <citation type="submission" date="2018-12" db="EMBL/GenBank/DDBJ databases">
        <authorList>
            <person name="Chong R.A."/>
        </authorList>
    </citation>
    <scope>NUCLEOTIDE SEQUENCE [LARGE SCALE GENOMIC DNA]</scope>
    <source>
        <strain evidence="1 2">Ahe</strain>
    </source>
</reference>
<dbReference type="EMBL" id="CP034894">
    <property type="protein sequence ID" value="QCI17368.1"/>
    <property type="molecule type" value="Genomic_DNA"/>
</dbReference>
<evidence type="ECO:0000313" key="2">
    <source>
        <dbReference type="Proteomes" id="UP000298759"/>
    </source>
</evidence>
<reference evidence="1 2" key="2">
    <citation type="submission" date="2019-05" db="EMBL/GenBank/DDBJ databases">
        <title>Genome evolution of the obligate endosymbiont Buchnera aphidicola.</title>
        <authorList>
            <person name="Moran N.A."/>
        </authorList>
    </citation>
    <scope>NUCLEOTIDE SEQUENCE [LARGE SCALE GENOMIC DNA]</scope>
    <source>
        <strain evidence="1 2">Ahe</strain>
    </source>
</reference>
<proteinExistence type="predicted"/>